<feature type="transmembrane region" description="Helical" evidence="3">
    <location>
        <begin position="296"/>
        <end position="321"/>
    </location>
</feature>
<proteinExistence type="predicted"/>
<feature type="region of interest" description="Disordered" evidence="2">
    <location>
        <begin position="44"/>
        <end position="76"/>
    </location>
</feature>
<dbReference type="Pfam" id="PF14257">
    <property type="entry name" value="DUF4349"/>
    <property type="match status" value="1"/>
</dbReference>
<protein>
    <recommendedName>
        <fullName evidence="4">DUF4349 domain-containing protein</fullName>
    </recommendedName>
</protein>
<accession>A0A839TQX2</accession>
<feature type="region of interest" description="Disordered" evidence="2">
    <location>
        <begin position="332"/>
        <end position="388"/>
    </location>
</feature>
<feature type="compositionally biased region" description="Low complexity" evidence="2">
    <location>
        <begin position="49"/>
        <end position="66"/>
    </location>
</feature>
<feature type="compositionally biased region" description="Basic and acidic residues" evidence="2">
    <location>
        <begin position="332"/>
        <end position="345"/>
    </location>
</feature>
<evidence type="ECO:0000256" key="2">
    <source>
        <dbReference type="SAM" id="MobiDB-lite"/>
    </source>
</evidence>
<feature type="compositionally biased region" description="Acidic residues" evidence="2">
    <location>
        <begin position="374"/>
        <end position="388"/>
    </location>
</feature>
<name>A0A839TQX2_9BACL</name>
<feature type="coiled-coil region" evidence="1">
    <location>
        <begin position="219"/>
        <end position="246"/>
    </location>
</feature>
<comment type="caution">
    <text evidence="5">The sequence shown here is derived from an EMBL/GenBank/DDBJ whole genome shotgun (WGS) entry which is preliminary data.</text>
</comment>
<dbReference type="AlphaFoldDB" id="A0A839TQX2"/>
<feature type="domain" description="DUF4349" evidence="4">
    <location>
        <begin position="104"/>
        <end position="319"/>
    </location>
</feature>
<evidence type="ECO:0000259" key="4">
    <source>
        <dbReference type="Pfam" id="PF14257"/>
    </source>
</evidence>
<dbReference type="InterPro" id="IPR025645">
    <property type="entry name" value="DUF4349"/>
</dbReference>
<dbReference type="EMBL" id="JACHXJ010000003">
    <property type="protein sequence ID" value="MBB3129226.1"/>
    <property type="molecule type" value="Genomic_DNA"/>
</dbReference>
<sequence length="388" mass="42375">MRTWGSWLAAFMLVILLVTGCSSGSSKDSASSAGGTVESSAVSDHAANTAAVQDQQSSAASTAVQTPANSADAKQADTVKALEADTAPEAGFTAQDLAGGLNKKLIYKAHLVMEIQDYAKAQTEVRNMVTLSGGYIVNFSETDSASERGGTFILKVPASGFSSFLSRLEQIKHDSLQRSIEGQDVSEEYVDLQARLKAKQIMEEQYIAFMKKATKTSDLVAFAKELERVQEEIEQIKGRMRYIDQNVAYSTVELRIYQPEKTLPKAEPDRQQAPLGKRAGDALQGSMDVLTQMVQWIIVILSGAVPVLILAAIVLLIVWIVRKGRKQQRAEAAERRKTWKEERHRLSGPTGQQQEEADSAQAERSEPDPKEPDPDSGPDSDTDSDTHK</sequence>
<organism evidence="5 6">
    <name type="scientific">Paenibacillus rhizosphaerae</name>
    <dbReference type="NCBI Taxonomy" id="297318"/>
    <lineage>
        <taxon>Bacteria</taxon>
        <taxon>Bacillati</taxon>
        <taxon>Bacillota</taxon>
        <taxon>Bacilli</taxon>
        <taxon>Bacillales</taxon>
        <taxon>Paenibacillaceae</taxon>
        <taxon>Paenibacillus</taxon>
    </lineage>
</organism>
<keyword evidence="3" id="KW-0472">Membrane</keyword>
<reference evidence="5 6" key="1">
    <citation type="submission" date="2020-08" db="EMBL/GenBank/DDBJ databases">
        <title>Genomic Encyclopedia of Type Strains, Phase III (KMG-III): the genomes of soil and plant-associated and newly described type strains.</title>
        <authorList>
            <person name="Whitman W."/>
        </authorList>
    </citation>
    <scope>NUCLEOTIDE SEQUENCE [LARGE SCALE GENOMIC DNA]</scope>
    <source>
        <strain evidence="5 6">CECT 5831</strain>
    </source>
</reference>
<evidence type="ECO:0000313" key="5">
    <source>
        <dbReference type="EMBL" id="MBB3129226.1"/>
    </source>
</evidence>
<keyword evidence="1" id="KW-0175">Coiled coil</keyword>
<dbReference type="RefSeq" id="WP_183583430.1">
    <property type="nucleotide sequence ID" value="NZ_JACHXJ010000003.1"/>
</dbReference>
<dbReference type="PROSITE" id="PS51257">
    <property type="entry name" value="PROKAR_LIPOPROTEIN"/>
    <property type="match status" value="1"/>
</dbReference>
<evidence type="ECO:0000256" key="1">
    <source>
        <dbReference type="SAM" id="Coils"/>
    </source>
</evidence>
<evidence type="ECO:0000256" key="3">
    <source>
        <dbReference type="SAM" id="Phobius"/>
    </source>
</evidence>
<gene>
    <name evidence="5" type="ORF">FHS19_003901</name>
</gene>
<feature type="compositionally biased region" description="Basic and acidic residues" evidence="2">
    <location>
        <begin position="361"/>
        <end position="373"/>
    </location>
</feature>
<evidence type="ECO:0000313" key="6">
    <source>
        <dbReference type="Proteomes" id="UP000517523"/>
    </source>
</evidence>
<keyword evidence="3" id="KW-0812">Transmembrane</keyword>
<dbReference type="Proteomes" id="UP000517523">
    <property type="component" value="Unassembled WGS sequence"/>
</dbReference>
<keyword evidence="3" id="KW-1133">Transmembrane helix</keyword>